<evidence type="ECO:0000313" key="1">
    <source>
        <dbReference type="EMBL" id="SUE33076.1"/>
    </source>
</evidence>
<dbReference type="EMBL" id="UGVL01000001">
    <property type="protein sequence ID" value="SUE33076.1"/>
    <property type="molecule type" value="Genomic_DNA"/>
</dbReference>
<dbReference type="AlphaFoldDB" id="A0A379MNQ3"/>
<protein>
    <submittedName>
        <fullName evidence="1">Uncharacterized protein</fullName>
    </submittedName>
</protein>
<accession>A0A379MNQ3</accession>
<gene>
    <name evidence="1" type="ORF">NCTC11190_00271</name>
</gene>
<sequence length="55" mass="5875">MASEPLQGAYAETGCGYVCSAPEWGGMQRGPKTIANRRGRIRWGGAGYADPVFIL</sequence>
<proteinExistence type="predicted"/>
<evidence type="ECO:0000313" key="2">
    <source>
        <dbReference type="Proteomes" id="UP000255233"/>
    </source>
</evidence>
<reference evidence="1 2" key="1">
    <citation type="submission" date="2018-06" db="EMBL/GenBank/DDBJ databases">
        <authorList>
            <consortium name="Pathogen Informatics"/>
            <person name="Doyle S."/>
        </authorList>
    </citation>
    <scope>NUCLEOTIDE SEQUENCE [LARGE SCALE GENOMIC DNA]</scope>
    <source>
        <strain evidence="1 2">NCTC11190</strain>
    </source>
</reference>
<dbReference type="Proteomes" id="UP000255233">
    <property type="component" value="Unassembled WGS sequence"/>
</dbReference>
<organism evidence="1 2">
    <name type="scientific">Rikenella microfusus</name>
    <dbReference type="NCBI Taxonomy" id="28139"/>
    <lineage>
        <taxon>Bacteria</taxon>
        <taxon>Pseudomonadati</taxon>
        <taxon>Bacteroidota</taxon>
        <taxon>Bacteroidia</taxon>
        <taxon>Bacteroidales</taxon>
        <taxon>Rikenellaceae</taxon>
        <taxon>Rikenella</taxon>
    </lineage>
</organism>
<keyword evidence="2" id="KW-1185">Reference proteome</keyword>
<name>A0A379MNQ3_9BACT</name>
<dbReference type="STRING" id="880526.GCA_000427365_01171"/>